<dbReference type="InterPro" id="IPR025263">
    <property type="entry name" value="YhdP_central"/>
</dbReference>
<comment type="caution">
    <text evidence="2">The sequence shown here is derived from an EMBL/GenBank/DDBJ whole genome shotgun (WGS) entry which is preliminary data.</text>
</comment>
<evidence type="ECO:0000313" key="2">
    <source>
        <dbReference type="EMBL" id="EJX00430.1"/>
    </source>
</evidence>
<organism evidence="2">
    <name type="scientific">gut metagenome</name>
    <dbReference type="NCBI Taxonomy" id="749906"/>
    <lineage>
        <taxon>unclassified sequences</taxon>
        <taxon>metagenomes</taxon>
        <taxon>organismal metagenomes</taxon>
    </lineage>
</organism>
<accession>J9GL25</accession>
<dbReference type="Pfam" id="PF13116">
    <property type="entry name" value="YhdP"/>
    <property type="match status" value="1"/>
</dbReference>
<dbReference type="InterPro" id="IPR011836">
    <property type="entry name" value="YhdP"/>
</dbReference>
<reference evidence="2" key="1">
    <citation type="journal article" date="2012" name="PLoS ONE">
        <title>Gene sets for utilization of primary and secondary nutrition supplies in the distal gut of endangered iberian lynx.</title>
        <authorList>
            <person name="Alcaide M."/>
            <person name="Messina E."/>
            <person name="Richter M."/>
            <person name="Bargiela R."/>
            <person name="Peplies J."/>
            <person name="Huws S.A."/>
            <person name="Newbold C.J."/>
            <person name="Golyshin P.N."/>
            <person name="Simon M.A."/>
            <person name="Lopez G."/>
            <person name="Yakimov M.M."/>
            <person name="Ferrer M."/>
        </authorList>
    </citation>
    <scope>NUCLEOTIDE SEQUENCE</scope>
</reference>
<sequence length="330" mass="36213">FLNLDEAKPFFKHLTGTAPVHVDANIGLTRSLIEVTGHTNLKEVVSTLPAPFEKGAHQSWPTTFKVNVLPNAGISIDVNSPKRADVHLVFNKHQGHLALTDGVVNLGTVQTPQEPKGLSIAVVTPYINADKWLPLILQPESNKPKRPDSAVDRISVVSIEANKVDWLEKSLTNLGVTARRFGRNDWHLRLSGDDAAGQVEYRQGTTKLPSNLKVALTRLHLPDSSVDKFSSQPSTQKPPEQLPDVNVVIDDLRLGQRQVGKVEVQAKNRQDQGFHIWDISQIVIRNVGGTIQGHGQWKRLPKETGETTLSVNARIADTGKMLTSLAVPDA</sequence>
<feature type="domain" description="YhdP central" evidence="1">
    <location>
        <begin position="6"/>
        <end position="327"/>
    </location>
</feature>
<proteinExistence type="predicted"/>
<name>J9GL25_9ZZZZ</name>
<evidence type="ECO:0000259" key="1">
    <source>
        <dbReference type="Pfam" id="PF13116"/>
    </source>
</evidence>
<feature type="non-terminal residue" evidence="2">
    <location>
        <position position="330"/>
    </location>
</feature>
<feature type="non-terminal residue" evidence="2">
    <location>
        <position position="1"/>
    </location>
</feature>
<protein>
    <recommendedName>
        <fullName evidence="1">YhdP central domain-containing protein</fullName>
    </recommendedName>
</protein>
<dbReference type="AlphaFoldDB" id="J9GL25"/>
<gene>
    <name evidence="2" type="ORF">EVA_11464</name>
</gene>
<dbReference type="EMBL" id="AMCI01003380">
    <property type="protein sequence ID" value="EJX00430.1"/>
    <property type="molecule type" value="Genomic_DNA"/>
</dbReference>
<dbReference type="PANTHER" id="PTHR38690">
    <property type="entry name" value="PROTEASE-RELATED"/>
    <property type="match status" value="1"/>
</dbReference>
<dbReference type="PANTHER" id="PTHR38690:SF1">
    <property type="entry name" value="PROTEASE"/>
    <property type="match status" value="1"/>
</dbReference>